<reference evidence="1 4" key="2">
    <citation type="submission" date="2019-10" db="EMBL/GenBank/DDBJ databases">
        <title>Prolixibacter strains distinguished by the presence of nitrate reductase genes were adept at nitrate-dependent anaerobic corrosion of metallic iron and carbon steel.</title>
        <authorList>
            <person name="Iino T."/>
            <person name="Shono N."/>
            <person name="Ito K."/>
            <person name="Nakamura R."/>
            <person name="Sueoka K."/>
            <person name="Harayama S."/>
            <person name="Ohkuma M."/>
        </authorList>
    </citation>
    <scope>NUCLEOTIDE SEQUENCE [LARGE SCALE GENOMIC DNA]</scope>
    <source>
        <strain evidence="1 4">MIC1-1</strain>
    </source>
</reference>
<dbReference type="RefSeq" id="WP_106542369.1">
    <property type="nucleotide sequence ID" value="NZ_BLAU01000001.1"/>
</dbReference>
<gene>
    <name evidence="2" type="ORF">CLV93_105165</name>
    <name evidence="1" type="ORF">JCM18694_16560</name>
</gene>
<accession>A0A2P8CCS2</accession>
<dbReference type="OrthoDB" id="8617434at2"/>
<dbReference type="PANTHER" id="PTHR37319">
    <property type="entry name" value="TRANSPOSASE"/>
    <property type="match status" value="1"/>
</dbReference>
<protein>
    <recommendedName>
        <fullName evidence="5">Transposase</fullName>
    </recommendedName>
</protein>
<evidence type="ECO:0008006" key="5">
    <source>
        <dbReference type="Google" id="ProtNLM"/>
    </source>
</evidence>
<dbReference type="Gene3D" id="3.90.350.10">
    <property type="entry name" value="Transposase Inhibitor Protein From Tn5, Chain A, domain 1"/>
    <property type="match status" value="1"/>
</dbReference>
<dbReference type="SUPFAM" id="SSF53098">
    <property type="entry name" value="Ribonuclease H-like"/>
    <property type="match status" value="1"/>
</dbReference>
<sequence length="206" mass="24120">MKKGTGNQPLSAPYGFQQDRRLEKNELQEALTRLRVSCIKKLSGVRRQQVSFYRFLDNAKVKDEDLIASFRERTTEKVKGGHVLALQDTTEFNFLWNKNRKKPGSGLGVFTNTHSLGFMVHPTLAINADTSEVYGFSHIRVWYHEGDTGTKYERDYKRLPVDKKESNKWLEWMTEMYVHRSELFTPRIAYTNKEIQRFVNLFPGHL</sequence>
<dbReference type="AlphaFoldDB" id="A0A2P8CCS2"/>
<evidence type="ECO:0000313" key="3">
    <source>
        <dbReference type="Proteomes" id="UP000240621"/>
    </source>
</evidence>
<dbReference type="PANTHER" id="PTHR37319:SF1">
    <property type="entry name" value="TRANSPOSASE TN5 DIMERISATION DOMAIN-CONTAINING PROTEIN"/>
    <property type="match status" value="1"/>
</dbReference>
<dbReference type="InterPro" id="IPR047768">
    <property type="entry name" value="Tn5p-like"/>
</dbReference>
<proteinExistence type="predicted"/>
<evidence type="ECO:0000313" key="2">
    <source>
        <dbReference type="EMBL" id="PSK82773.1"/>
    </source>
</evidence>
<dbReference type="EMBL" id="BLAU01000001">
    <property type="protein sequence ID" value="GET21410.1"/>
    <property type="molecule type" value="Genomic_DNA"/>
</dbReference>
<dbReference type="EMBL" id="PYGC01000005">
    <property type="protein sequence ID" value="PSK82773.1"/>
    <property type="molecule type" value="Genomic_DNA"/>
</dbReference>
<dbReference type="Proteomes" id="UP000396862">
    <property type="component" value="Unassembled WGS sequence"/>
</dbReference>
<keyword evidence="4" id="KW-1185">Reference proteome</keyword>
<name>A0A2P8CCS2_9BACT</name>
<dbReference type="InterPro" id="IPR012337">
    <property type="entry name" value="RNaseH-like_sf"/>
</dbReference>
<evidence type="ECO:0000313" key="1">
    <source>
        <dbReference type="EMBL" id="GET21410.1"/>
    </source>
</evidence>
<comment type="caution">
    <text evidence="2">The sequence shown here is derived from an EMBL/GenBank/DDBJ whole genome shotgun (WGS) entry which is preliminary data.</text>
</comment>
<organism evidence="2 3">
    <name type="scientific">Prolixibacter denitrificans</name>
    <dbReference type="NCBI Taxonomy" id="1541063"/>
    <lineage>
        <taxon>Bacteria</taxon>
        <taxon>Pseudomonadati</taxon>
        <taxon>Bacteroidota</taxon>
        <taxon>Bacteroidia</taxon>
        <taxon>Marinilabiliales</taxon>
        <taxon>Prolixibacteraceae</taxon>
        <taxon>Prolixibacter</taxon>
    </lineage>
</organism>
<reference evidence="2 3" key="1">
    <citation type="submission" date="2018-03" db="EMBL/GenBank/DDBJ databases">
        <title>Genomic Encyclopedia of Archaeal and Bacterial Type Strains, Phase II (KMG-II): from individual species to whole genera.</title>
        <authorList>
            <person name="Goeker M."/>
        </authorList>
    </citation>
    <scope>NUCLEOTIDE SEQUENCE [LARGE SCALE GENOMIC DNA]</scope>
    <source>
        <strain evidence="2 3">DSM 27267</strain>
    </source>
</reference>
<evidence type="ECO:0000313" key="4">
    <source>
        <dbReference type="Proteomes" id="UP000396862"/>
    </source>
</evidence>
<dbReference type="Proteomes" id="UP000240621">
    <property type="component" value="Unassembled WGS sequence"/>
</dbReference>